<sequence>MTRSLVTFMVLLFSFSSVACDESEDSEISPFAVLNDTYRLGKVMHYQLFAPKMRGEYSLTWIYMYKPDELHLKLHFTDASTYPAHMEAEIGLDPELINQYVFYLNYSTTKDGSIVMCGGNIIELNLAELLKVERPPEVIPPPKVTR</sequence>
<comment type="caution">
    <text evidence="2">The sequence shown here is derived from an EMBL/GenBank/DDBJ whole genome shotgun (WGS) entry which is preliminary data.</text>
</comment>
<feature type="chain" id="PRO_5007891125" description="Lipoprotein" evidence="1">
    <location>
        <begin position="20"/>
        <end position="146"/>
    </location>
</feature>
<protein>
    <recommendedName>
        <fullName evidence="4">Lipoprotein</fullName>
    </recommendedName>
</protein>
<evidence type="ECO:0000256" key="1">
    <source>
        <dbReference type="SAM" id="SignalP"/>
    </source>
</evidence>
<dbReference type="PATRIC" id="fig|1365257.3.peg.142"/>
<name>A0A167PEC8_9GAMM</name>
<evidence type="ECO:0000313" key="2">
    <source>
        <dbReference type="EMBL" id="KZN70450.1"/>
    </source>
</evidence>
<reference evidence="2 3" key="1">
    <citation type="submission" date="2013-07" db="EMBL/GenBank/DDBJ databases">
        <title>Comparative Genomic and Metabolomic Analysis of Twelve Strains of Pseudoalteromonas luteoviolacea.</title>
        <authorList>
            <person name="Vynne N.G."/>
            <person name="Mansson M."/>
            <person name="Gram L."/>
        </authorList>
    </citation>
    <scope>NUCLEOTIDE SEQUENCE [LARGE SCALE GENOMIC DNA]</scope>
    <source>
        <strain evidence="2 3">S4060-1</strain>
    </source>
</reference>
<evidence type="ECO:0000313" key="3">
    <source>
        <dbReference type="Proteomes" id="UP000076661"/>
    </source>
</evidence>
<dbReference type="Proteomes" id="UP000076661">
    <property type="component" value="Unassembled WGS sequence"/>
</dbReference>
<proteinExistence type="predicted"/>
<organism evidence="2 3">
    <name type="scientific">Pseudoalteromonas luteoviolacea S4060-1</name>
    <dbReference type="NCBI Taxonomy" id="1365257"/>
    <lineage>
        <taxon>Bacteria</taxon>
        <taxon>Pseudomonadati</taxon>
        <taxon>Pseudomonadota</taxon>
        <taxon>Gammaproteobacteria</taxon>
        <taxon>Alteromonadales</taxon>
        <taxon>Pseudoalteromonadaceae</taxon>
        <taxon>Pseudoalteromonas</taxon>
    </lineage>
</organism>
<dbReference type="EMBL" id="AUXX01000001">
    <property type="protein sequence ID" value="KZN70450.1"/>
    <property type="molecule type" value="Genomic_DNA"/>
</dbReference>
<dbReference type="RefSeq" id="WP_063379580.1">
    <property type="nucleotide sequence ID" value="NZ_AUXX01000001.1"/>
</dbReference>
<feature type="signal peptide" evidence="1">
    <location>
        <begin position="1"/>
        <end position="19"/>
    </location>
</feature>
<keyword evidence="1" id="KW-0732">Signal</keyword>
<accession>A0A167PEC8</accession>
<dbReference type="PROSITE" id="PS51257">
    <property type="entry name" value="PROKAR_LIPOPROTEIN"/>
    <property type="match status" value="1"/>
</dbReference>
<dbReference type="AlphaFoldDB" id="A0A167PEC8"/>
<evidence type="ECO:0008006" key="4">
    <source>
        <dbReference type="Google" id="ProtNLM"/>
    </source>
</evidence>
<gene>
    <name evidence="2" type="ORF">N478_00675</name>
</gene>